<sequence>MCPPTATWTLLAQAPPEAPCLAPSQSRPGARLCCPPALAQPSPPCLQDRMATPGEKTPLGNGEDPEVPCSPGKAQQPEETQHGDVPSLCPPSSPPQALSMAELLETAQEVSRMTIAHEIVLNHDFKVQQVNFAPNSLESRVKETLHKAFWDSLKEQLSTSPPDYAHAIWLLQEIKETLLSLLLPRQTRLRSQIEAALDMELIRQEAEHGALDIPNLTMYILSTMAMLCAPIRDEEVQRLRSLTDPVQLLREIFRVLDLMKMDMVNFTIQSLRPHLQDRSIEYERKKFQELLDKLPSSLDHTTEWLRKAAADTSASPSLPPSQPESNIPPASSLQGAVHRSSDLPSPTSVLNQGYMSLLHWEPGQEKYPETLLMDQARLQEVRSQVNRLTIIAAVLLVTTGVCGSALCSSPGFVDRLKRVTEVLLEGLPHTRFEEALLDISHQVCQEASRTLSQLGCPPLSSDKTASLKGQIKSIIDKDNAVRSVTEQRIHSFLSLCLSPNEQKALENFPKGLAPIQEELREVGRRFGSVTHHNRQVFGPYYSGILKKVLLPEVEPEAGIDSF</sequence>
<reference evidence="3" key="2">
    <citation type="submission" date="2025-09" db="UniProtKB">
        <authorList>
            <consortium name="Ensembl"/>
        </authorList>
    </citation>
    <scope>IDENTIFICATION</scope>
</reference>
<dbReference type="PANTHER" id="PTHR12832:SF14">
    <property type="entry name" value="T-COMPLEX PROTEIN 11 HOMOLOG"/>
    <property type="match status" value="1"/>
</dbReference>
<evidence type="ECO:0000313" key="4">
    <source>
        <dbReference type="Proteomes" id="UP000594220"/>
    </source>
</evidence>
<feature type="compositionally biased region" description="Polar residues" evidence="2">
    <location>
        <begin position="323"/>
        <end position="334"/>
    </location>
</feature>
<comment type="similarity">
    <text evidence="1">Belongs to the TCP11 family.</text>
</comment>
<evidence type="ECO:0000256" key="1">
    <source>
        <dbReference type="ARBA" id="ARBA00010954"/>
    </source>
</evidence>
<protein>
    <submittedName>
        <fullName evidence="3">T-complex 11</fullName>
    </submittedName>
</protein>
<dbReference type="Pfam" id="PF05794">
    <property type="entry name" value="Tcp11"/>
    <property type="match status" value="1"/>
</dbReference>
<reference evidence="3" key="1">
    <citation type="submission" date="2025-08" db="UniProtKB">
        <authorList>
            <consortium name="Ensembl"/>
        </authorList>
    </citation>
    <scope>IDENTIFICATION</scope>
</reference>
<feature type="region of interest" description="Disordered" evidence="2">
    <location>
        <begin position="43"/>
        <end position="96"/>
    </location>
</feature>
<evidence type="ECO:0000313" key="3">
    <source>
        <dbReference type="Ensembl" id="ENSCPRP00005020548.1"/>
    </source>
</evidence>
<dbReference type="OMA" id="QHERATF"/>
<dbReference type="AlphaFoldDB" id="A0A7M4F9V5"/>
<proteinExistence type="inferred from homology"/>
<dbReference type="Proteomes" id="UP000594220">
    <property type="component" value="Unplaced"/>
</dbReference>
<dbReference type="InterPro" id="IPR008862">
    <property type="entry name" value="Tcp11"/>
</dbReference>
<dbReference type="PANTHER" id="PTHR12832">
    <property type="entry name" value="TESTIS-SPECIFIC PROTEIN PBS13 T-COMPLEX 11"/>
    <property type="match status" value="1"/>
</dbReference>
<gene>
    <name evidence="3" type="primary">TCP11</name>
</gene>
<dbReference type="GO" id="GO:1902490">
    <property type="term" value="P:regulation of sperm capacitation"/>
    <property type="evidence" value="ECO:0007669"/>
    <property type="project" value="TreeGrafter"/>
</dbReference>
<dbReference type="GO" id="GO:0036126">
    <property type="term" value="C:sperm flagellum"/>
    <property type="evidence" value="ECO:0007669"/>
    <property type="project" value="TreeGrafter"/>
</dbReference>
<organism evidence="3 4">
    <name type="scientific">Crocodylus porosus</name>
    <name type="common">Saltwater crocodile</name>
    <name type="synonym">Estuarine crocodile</name>
    <dbReference type="NCBI Taxonomy" id="8502"/>
    <lineage>
        <taxon>Eukaryota</taxon>
        <taxon>Metazoa</taxon>
        <taxon>Chordata</taxon>
        <taxon>Craniata</taxon>
        <taxon>Vertebrata</taxon>
        <taxon>Euteleostomi</taxon>
        <taxon>Archelosauria</taxon>
        <taxon>Archosauria</taxon>
        <taxon>Crocodylia</taxon>
        <taxon>Longirostres</taxon>
        <taxon>Crocodylidae</taxon>
        <taxon>Crocodylus</taxon>
    </lineage>
</organism>
<dbReference type="Ensembl" id="ENSCPRT00005023995.1">
    <property type="protein sequence ID" value="ENSCPRP00005020548.1"/>
    <property type="gene ID" value="ENSCPRG00005014273.1"/>
</dbReference>
<dbReference type="GO" id="GO:0010737">
    <property type="term" value="P:protein kinase A signaling"/>
    <property type="evidence" value="ECO:0007669"/>
    <property type="project" value="TreeGrafter"/>
</dbReference>
<evidence type="ECO:0000256" key="2">
    <source>
        <dbReference type="SAM" id="MobiDB-lite"/>
    </source>
</evidence>
<name>A0A7M4F9V5_CROPO</name>
<feature type="region of interest" description="Disordered" evidence="2">
    <location>
        <begin position="16"/>
        <end position="35"/>
    </location>
</feature>
<dbReference type="GeneTree" id="ENSGT00940000160792"/>
<dbReference type="GO" id="GO:0001669">
    <property type="term" value="C:acrosomal vesicle"/>
    <property type="evidence" value="ECO:0007669"/>
    <property type="project" value="TreeGrafter"/>
</dbReference>
<feature type="region of interest" description="Disordered" evidence="2">
    <location>
        <begin position="309"/>
        <end position="344"/>
    </location>
</feature>
<keyword evidence="4" id="KW-1185">Reference proteome</keyword>
<accession>A0A7M4F9V5</accession>